<evidence type="ECO:0000313" key="4">
    <source>
        <dbReference type="Proteomes" id="UP000215828"/>
    </source>
</evidence>
<evidence type="ECO:0000313" key="3">
    <source>
        <dbReference type="EMBL" id="OYR93493.1"/>
    </source>
</evidence>
<feature type="transmembrane region" description="Helical" evidence="1">
    <location>
        <begin position="68"/>
        <end position="86"/>
    </location>
</feature>
<dbReference type="Proteomes" id="UP000216316">
    <property type="component" value="Unassembled WGS sequence"/>
</dbReference>
<dbReference type="EMBL" id="NGNX01000001">
    <property type="protein sequence ID" value="OYR93493.1"/>
    <property type="molecule type" value="Genomic_DNA"/>
</dbReference>
<name>A0A256LJW7_9LACO</name>
<accession>A0A256LJW7</accession>
<feature type="transmembrane region" description="Helical" evidence="1">
    <location>
        <begin position="20"/>
        <end position="47"/>
    </location>
</feature>
<reference evidence="4 5" key="3">
    <citation type="submission" date="2017-09" db="EMBL/GenBank/DDBJ databases">
        <title>Tripartite evolution among Lactobacillus johnsonii, Lactobacillus taiwanensis, Lactobacillus reuteri and their rodent host.</title>
        <authorList>
            <person name="Wang T."/>
            <person name="Knowles S."/>
            <person name="Cheng C."/>
        </authorList>
    </citation>
    <scope>NUCLEOTIDE SEQUENCE [LARGE SCALE GENOMIC DNA]</scope>
    <source>
        <strain evidence="3 4">609q</strain>
        <strain evidence="2 5">609u</strain>
    </source>
</reference>
<organism evidence="3 4">
    <name type="scientific">Lactobacillus taiwanensis</name>
    <dbReference type="NCBI Taxonomy" id="508451"/>
    <lineage>
        <taxon>Bacteria</taxon>
        <taxon>Bacillati</taxon>
        <taxon>Bacillota</taxon>
        <taxon>Bacilli</taxon>
        <taxon>Lactobacillales</taxon>
        <taxon>Lactobacillaceae</taxon>
        <taxon>Lactobacillus</taxon>
    </lineage>
</organism>
<feature type="transmembrane region" description="Helical" evidence="1">
    <location>
        <begin position="177"/>
        <end position="194"/>
    </location>
</feature>
<dbReference type="EMBL" id="NGNV01000001">
    <property type="protein sequence ID" value="OYR89171.1"/>
    <property type="molecule type" value="Genomic_DNA"/>
</dbReference>
<keyword evidence="1" id="KW-1133">Transmembrane helix</keyword>
<proteinExistence type="predicted"/>
<evidence type="ECO:0000256" key="1">
    <source>
        <dbReference type="SAM" id="Phobius"/>
    </source>
</evidence>
<reference evidence="3 4" key="1">
    <citation type="submission" date="2017-04" db="EMBL/GenBank/DDBJ databases">
        <authorList>
            <person name="Afonso C.L."/>
            <person name="Miller P.J."/>
            <person name="Scott M.A."/>
            <person name="Spackman E."/>
            <person name="Goraichik I."/>
            <person name="Dimitrov K.M."/>
            <person name="Suarez D.L."/>
            <person name="Swayne D.E."/>
        </authorList>
    </citation>
    <scope>NUCLEOTIDE SEQUENCE [LARGE SCALE GENOMIC DNA]</scope>
    <source>
        <strain evidence="3 4">609q</strain>
    </source>
</reference>
<reference evidence="2 5" key="2">
    <citation type="submission" date="2017-05" db="EMBL/GenBank/DDBJ databases">
        <authorList>
            <person name="Lin X.B."/>
            <person name="Stothard P."/>
            <person name="Tasseva G."/>
            <person name="Walter J."/>
        </authorList>
    </citation>
    <scope>NUCLEOTIDE SEQUENCE [LARGE SCALE GENOMIC DNA]</scope>
    <source>
        <strain evidence="2 5">609u</strain>
    </source>
</reference>
<feature type="transmembrane region" description="Helical" evidence="1">
    <location>
        <begin position="239"/>
        <end position="260"/>
    </location>
</feature>
<comment type="caution">
    <text evidence="3">The sequence shown here is derived from an EMBL/GenBank/DDBJ whole genome shotgun (WGS) entry which is preliminary data.</text>
</comment>
<dbReference type="RefSeq" id="WP_094503434.1">
    <property type="nucleotide sequence ID" value="NZ_CAPUAI010000005.1"/>
</dbReference>
<dbReference type="Proteomes" id="UP000215828">
    <property type="component" value="Unassembled WGS sequence"/>
</dbReference>
<gene>
    <name evidence="2" type="ORF">CBF53_00305</name>
    <name evidence="3" type="ORF">CBF70_00305</name>
</gene>
<keyword evidence="5" id="KW-1185">Reference proteome</keyword>
<keyword evidence="1" id="KW-0812">Transmembrane</keyword>
<feature type="transmembrane region" description="Helical" evidence="1">
    <location>
        <begin position="310"/>
        <end position="330"/>
    </location>
</feature>
<evidence type="ECO:0000313" key="5">
    <source>
        <dbReference type="Proteomes" id="UP000216316"/>
    </source>
</evidence>
<feature type="transmembrane region" description="Helical" evidence="1">
    <location>
        <begin position="201"/>
        <end position="219"/>
    </location>
</feature>
<protein>
    <recommendedName>
        <fullName evidence="6">Acyltransferase 3 domain-containing protein</fullName>
    </recommendedName>
</protein>
<feature type="transmembrane region" description="Helical" evidence="1">
    <location>
        <begin position="106"/>
        <end position="126"/>
    </location>
</feature>
<evidence type="ECO:0008006" key="6">
    <source>
        <dbReference type="Google" id="ProtNLM"/>
    </source>
</evidence>
<sequence>MLQPIIALFLTLPLNFKKQLFLASLYNFVKFTSPAFIFGIVFTVIRITAKRPKLPLKTYSLNQWNNNFFPTFAWTLAYLILMPNLQQHGHFHNIPTFIWQFFSGNAAPHLWYSVMMLQFLIIMPAIKGICEWVKHSYTKLIFVVIISGIIYFSWLLFYDYFVLNNLYHYNWYLLDRFFLSFLIFGLYGGLSWNFHEEIQNFLFNYWWIVVTIYLITYFWTRRLFISSSNITNLTNDSYYLPSMAIYALAVIFLIYLICIAQKVFNMNRSLKTIHFLAFYAYRAFLANVFWDRILWNYFNFKHLVQNNIYVGIIIIWMATWILSYLSVYLIHQIWLKMKYKCSLSK</sequence>
<keyword evidence="1" id="KW-0472">Membrane</keyword>
<feature type="transmembrane region" description="Helical" evidence="1">
    <location>
        <begin position="272"/>
        <end position="290"/>
    </location>
</feature>
<evidence type="ECO:0000313" key="2">
    <source>
        <dbReference type="EMBL" id="OYR89171.1"/>
    </source>
</evidence>
<feature type="transmembrane region" description="Helical" evidence="1">
    <location>
        <begin position="138"/>
        <end position="157"/>
    </location>
</feature>
<dbReference type="AlphaFoldDB" id="A0A256LJW7"/>